<evidence type="ECO:0000256" key="5">
    <source>
        <dbReference type="ARBA" id="ARBA00022692"/>
    </source>
</evidence>
<evidence type="ECO:0000259" key="14">
    <source>
        <dbReference type="PROSITE" id="PS50035"/>
    </source>
</evidence>
<keyword evidence="8" id="KW-0443">Lipid metabolism</keyword>
<dbReference type="GO" id="GO:0032049">
    <property type="term" value="P:cardiolipin biosynthetic process"/>
    <property type="evidence" value="ECO:0007669"/>
    <property type="project" value="UniProtKB-UniRule"/>
</dbReference>
<name>A0A5N7IRT6_9CLOT</name>
<accession>A0A5N7IRT6</accession>
<dbReference type="InterPro" id="IPR025202">
    <property type="entry name" value="PLD-like_dom"/>
</dbReference>
<keyword evidence="3" id="KW-0444">Lipid biosynthesis</keyword>
<dbReference type="EMBL" id="SPSF01000041">
    <property type="protein sequence ID" value="MPQ63649.1"/>
    <property type="molecule type" value="Genomic_DNA"/>
</dbReference>
<evidence type="ECO:0000256" key="12">
    <source>
        <dbReference type="NCBIfam" id="TIGR04265"/>
    </source>
</evidence>
<dbReference type="EC" id="2.7.8.-" evidence="12"/>
<evidence type="ECO:0000313" key="15">
    <source>
        <dbReference type="EMBL" id="MPQ63649.1"/>
    </source>
</evidence>
<dbReference type="InterPro" id="IPR001736">
    <property type="entry name" value="PLipase_D/transphosphatidylase"/>
</dbReference>
<keyword evidence="5 13" id="KW-0812">Transmembrane</keyword>
<keyword evidence="10" id="KW-0594">Phospholipid biosynthesis</keyword>
<evidence type="ECO:0000256" key="2">
    <source>
        <dbReference type="ARBA" id="ARBA00022475"/>
    </source>
</evidence>
<proteinExistence type="predicted"/>
<dbReference type="AlphaFoldDB" id="A0A5N7IRT6"/>
<protein>
    <recommendedName>
        <fullName evidence="12">Cardiolipin synthase</fullName>
        <ecNumber evidence="12">2.7.8.-</ecNumber>
    </recommendedName>
</protein>
<comment type="subcellular location">
    <subcellularLocation>
        <location evidence="1">Cell membrane</location>
        <topology evidence="1">Multi-pass membrane protein</topology>
    </subcellularLocation>
</comment>
<evidence type="ECO:0000256" key="10">
    <source>
        <dbReference type="ARBA" id="ARBA00023209"/>
    </source>
</evidence>
<dbReference type="InterPro" id="IPR027379">
    <property type="entry name" value="CLS_N"/>
</dbReference>
<evidence type="ECO:0000256" key="8">
    <source>
        <dbReference type="ARBA" id="ARBA00023098"/>
    </source>
</evidence>
<evidence type="ECO:0000256" key="7">
    <source>
        <dbReference type="ARBA" id="ARBA00022989"/>
    </source>
</evidence>
<dbReference type="InterPro" id="IPR022924">
    <property type="entry name" value="Cardiolipin_synthase"/>
</dbReference>
<comment type="caution">
    <text evidence="15">The sequence shown here is derived from an EMBL/GenBank/DDBJ whole genome shotgun (WGS) entry which is preliminary data.</text>
</comment>
<dbReference type="NCBIfam" id="TIGR04265">
    <property type="entry name" value="bac_cardiolipin"/>
    <property type="match status" value="1"/>
</dbReference>
<evidence type="ECO:0000256" key="9">
    <source>
        <dbReference type="ARBA" id="ARBA00023136"/>
    </source>
</evidence>
<dbReference type="RefSeq" id="WP_152753096.1">
    <property type="nucleotide sequence ID" value="NZ_SPSE01000042.1"/>
</dbReference>
<dbReference type="Pfam" id="PF13091">
    <property type="entry name" value="PLDc_2"/>
    <property type="match status" value="2"/>
</dbReference>
<keyword evidence="6" id="KW-0677">Repeat</keyword>
<dbReference type="CDD" id="cd09110">
    <property type="entry name" value="PLDc_CLS_1"/>
    <property type="match status" value="1"/>
</dbReference>
<dbReference type="GO" id="GO:0005886">
    <property type="term" value="C:plasma membrane"/>
    <property type="evidence" value="ECO:0007669"/>
    <property type="project" value="UniProtKB-SubCell"/>
</dbReference>
<keyword evidence="11" id="KW-1208">Phospholipid metabolism</keyword>
<evidence type="ECO:0000256" key="3">
    <source>
        <dbReference type="ARBA" id="ARBA00022516"/>
    </source>
</evidence>
<keyword evidence="4" id="KW-0808">Transferase</keyword>
<feature type="domain" description="PLD phosphodiesterase" evidence="14">
    <location>
        <begin position="410"/>
        <end position="437"/>
    </location>
</feature>
<dbReference type="CDD" id="cd09112">
    <property type="entry name" value="PLDc_CLS_2"/>
    <property type="match status" value="1"/>
</dbReference>
<dbReference type="Gene3D" id="3.30.870.10">
    <property type="entry name" value="Endonuclease Chain A"/>
    <property type="match status" value="2"/>
</dbReference>
<dbReference type="SMART" id="SM00155">
    <property type="entry name" value="PLDc"/>
    <property type="match status" value="2"/>
</dbReference>
<evidence type="ECO:0000256" key="6">
    <source>
        <dbReference type="ARBA" id="ARBA00022737"/>
    </source>
</evidence>
<dbReference type="Pfam" id="PF13396">
    <property type="entry name" value="PLDc_N"/>
    <property type="match status" value="1"/>
</dbReference>
<evidence type="ECO:0000256" key="13">
    <source>
        <dbReference type="SAM" id="Phobius"/>
    </source>
</evidence>
<evidence type="ECO:0000313" key="16">
    <source>
        <dbReference type="Proteomes" id="UP000342249"/>
    </source>
</evidence>
<evidence type="ECO:0000256" key="1">
    <source>
        <dbReference type="ARBA" id="ARBA00004651"/>
    </source>
</evidence>
<dbReference type="PROSITE" id="PS50035">
    <property type="entry name" value="PLD"/>
    <property type="match status" value="2"/>
</dbReference>
<reference evidence="15 16" key="1">
    <citation type="journal article" date="2019" name="Lett. Appl. Microbiol.">
        <title>A case of 'blown pack' spoilage of vacuum-packaged pork likely associated with Clostridium estertheticum in Canada.</title>
        <authorList>
            <person name="Zhang P."/>
            <person name="Ward P."/>
            <person name="McMullen L.M."/>
            <person name="Yang X."/>
        </authorList>
    </citation>
    <scope>NUCLEOTIDE SEQUENCE [LARGE SCALE GENOMIC DNA]</scope>
    <source>
        <strain evidence="15 16">MA19</strain>
    </source>
</reference>
<dbReference type="SUPFAM" id="SSF56024">
    <property type="entry name" value="Phospholipase D/nuclease"/>
    <property type="match status" value="2"/>
</dbReference>
<keyword evidence="9 13" id="KW-0472">Membrane</keyword>
<feature type="domain" description="PLD phosphodiesterase" evidence="14">
    <location>
        <begin position="223"/>
        <end position="250"/>
    </location>
</feature>
<dbReference type="Proteomes" id="UP000342249">
    <property type="component" value="Unassembled WGS sequence"/>
</dbReference>
<organism evidence="15 16">
    <name type="scientific">Clostridium estertheticum</name>
    <dbReference type="NCBI Taxonomy" id="238834"/>
    <lineage>
        <taxon>Bacteria</taxon>
        <taxon>Bacillati</taxon>
        <taxon>Bacillota</taxon>
        <taxon>Clostridia</taxon>
        <taxon>Eubacteriales</taxon>
        <taxon>Clostridiaceae</taxon>
        <taxon>Clostridium</taxon>
    </lineage>
</organism>
<gene>
    <name evidence="15" type="primary">cls</name>
    <name evidence="15" type="ORF">E4V82_16230</name>
</gene>
<keyword evidence="2" id="KW-1003">Cell membrane</keyword>
<sequence length="497" mass="57848">MGDNMDLSTIFLIFIYVFNIMSVLKLIFIKRSDTRVIFAWLLVFFFLPYIGFIFYFLIGSKYKMRIMSKKYGMREIEEKYNKVLEKHIHNIDTDKIQFREVETKKYRDLITMNSKNIMCYFTQNNEVELLLNAKETFSMVFEDIKNAKISIEVMYYIFKAKDKIGKKFISLLEEKASQGVKVTLIYDGIGSLHTHMIDFKELKKAGGHVYRFLPSIIKSLLLVNYRLHRKIVILDGKIAHTGGINVGDEYFGLKKINKPWRDTTIRLTGYSVLSFQTRFWSDLVFLQNQSFRKINRAKLKFDERLLKSFYDPIEEGNIGVQILSSGPSSRNDSIKDSYVKMITTAKKYLYIQSPYFIPDKTILDALRMAAAGGVDVRIMLPGIPDKKPIYAVSLLNVAKLLKYGVKVYLHSGFLHAKTLVIDDHVSTVGTANIDIRSFSLNYEINAFVYNNEFAIKCRDTFLNDIKDCTIFDIETYSKRGLWKKIYESVWRFITPIA</sequence>
<evidence type="ECO:0000256" key="4">
    <source>
        <dbReference type="ARBA" id="ARBA00022679"/>
    </source>
</evidence>
<feature type="transmembrane region" description="Helical" evidence="13">
    <location>
        <begin position="7"/>
        <end position="29"/>
    </location>
</feature>
<feature type="transmembrane region" description="Helical" evidence="13">
    <location>
        <begin position="35"/>
        <end position="58"/>
    </location>
</feature>
<evidence type="ECO:0000256" key="11">
    <source>
        <dbReference type="ARBA" id="ARBA00023264"/>
    </source>
</evidence>
<dbReference type="PANTHER" id="PTHR21248">
    <property type="entry name" value="CARDIOLIPIN SYNTHASE"/>
    <property type="match status" value="1"/>
</dbReference>
<keyword evidence="7 13" id="KW-1133">Transmembrane helix</keyword>
<dbReference type="PANTHER" id="PTHR21248:SF22">
    <property type="entry name" value="PHOSPHOLIPASE D"/>
    <property type="match status" value="1"/>
</dbReference>
<dbReference type="GO" id="GO:0008808">
    <property type="term" value="F:cardiolipin synthase activity"/>
    <property type="evidence" value="ECO:0007669"/>
    <property type="project" value="UniProtKB-UniRule"/>
</dbReference>